<evidence type="ECO:0000256" key="1">
    <source>
        <dbReference type="ARBA" id="ARBA00004613"/>
    </source>
</evidence>
<keyword evidence="2" id="KW-0964">Secreted</keyword>
<dbReference type="Proteomes" id="UP000242188">
    <property type="component" value="Unassembled WGS sequence"/>
</dbReference>
<comment type="caution">
    <text evidence="8">Lacks conserved residue(s) required for the propagation of feature annotation.</text>
</comment>
<keyword evidence="6 8" id="KW-1015">Disulfide bond</keyword>
<name>A0A210PEH0_MIZYE</name>
<feature type="disulfide bond" evidence="8">
    <location>
        <begin position="227"/>
        <end position="237"/>
    </location>
</feature>
<reference evidence="10 11" key="1">
    <citation type="journal article" date="2017" name="Nat. Ecol. Evol.">
        <title>Scallop genome provides insights into evolution of bilaterian karyotype and development.</title>
        <authorList>
            <person name="Wang S."/>
            <person name="Zhang J."/>
            <person name="Jiao W."/>
            <person name="Li J."/>
            <person name="Xun X."/>
            <person name="Sun Y."/>
            <person name="Guo X."/>
            <person name="Huan P."/>
            <person name="Dong B."/>
            <person name="Zhang L."/>
            <person name="Hu X."/>
            <person name="Sun X."/>
            <person name="Wang J."/>
            <person name="Zhao C."/>
            <person name="Wang Y."/>
            <person name="Wang D."/>
            <person name="Huang X."/>
            <person name="Wang R."/>
            <person name="Lv J."/>
            <person name="Li Y."/>
            <person name="Zhang Z."/>
            <person name="Liu B."/>
            <person name="Lu W."/>
            <person name="Hui Y."/>
            <person name="Liang J."/>
            <person name="Zhou Z."/>
            <person name="Hou R."/>
            <person name="Li X."/>
            <person name="Liu Y."/>
            <person name="Li H."/>
            <person name="Ning X."/>
            <person name="Lin Y."/>
            <person name="Zhao L."/>
            <person name="Xing Q."/>
            <person name="Dou J."/>
            <person name="Li Y."/>
            <person name="Mao J."/>
            <person name="Guo H."/>
            <person name="Dou H."/>
            <person name="Li T."/>
            <person name="Mu C."/>
            <person name="Jiang W."/>
            <person name="Fu Q."/>
            <person name="Fu X."/>
            <person name="Miao Y."/>
            <person name="Liu J."/>
            <person name="Yu Q."/>
            <person name="Li R."/>
            <person name="Liao H."/>
            <person name="Li X."/>
            <person name="Kong Y."/>
            <person name="Jiang Z."/>
            <person name="Chourrout D."/>
            <person name="Li R."/>
            <person name="Bao Z."/>
        </authorList>
    </citation>
    <scope>NUCLEOTIDE SEQUENCE [LARGE SCALE GENOMIC DNA]</scope>
    <source>
        <strain evidence="10 11">PY_sf001</strain>
    </source>
</reference>
<organism evidence="10 11">
    <name type="scientific">Mizuhopecten yessoensis</name>
    <name type="common">Japanese scallop</name>
    <name type="synonym">Patinopecten yessoensis</name>
    <dbReference type="NCBI Taxonomy" id="6573"/>
    <lineage>
        <taxon>Eukaryota</taxon>
        <taxon>Metazoa</taxon>
        <taxon>Spiralia</taxon>
        <taxon>Lophotrochozoa</taxon>
        <taxon>Mollusca</taxon>
        <taxon>Bivalvia</taxon>
        <taxon>Autobranchia</taxon>
        <taxon>Pteriomorphia</taxon>
        <taxon>Pectinida</taxon>
        <taxon>Pectinoidea</taxon>
        <taxon>Pectinidae</taxon>
        <taxon>Mizuhopecten</taxon>
    </lineage>
</organism>
<dbReference type="Pfam" id="PF00090">
    <property type="entry name" value="TSP_1"/>
    <property type="match status" value="18"/>
</dbReference>
<dbReference type="PROSITE" id="PS50092">
    <property type="entry name" value="TSP1"/>
    <property type="match status" value="18"/>
</dbReference>
<dbReference type="FunFam" id="2.20.100.10:FF:000001">
    <property type="entry name" value="semaphorin-5A isoform X1"/>
    <property type="match status" value="6"/>
</dbReference>
<comment type="subcellular location">
    <subcellularLocation>
        <location evidence="1">Secreted</location>
    </subcellularLocation>
</comment>
<dbReference type="InterPro" id="IPR001190">
    <property type="entry name" value="SRCR"/>
</dbReference>
<dbReference type="FunFam" id="2.20.100.10:FF:000004">
    <property type="entry name" value="Adhesion G protein-coupled receptor B2"/>
    <property type="match status" value="4"/>
</dbReference>
<dbReference type="OrthoDB" id="446173at2759"/>
<gene>
    <name evidence="10" type="ORF">KP79_PYT08540</name>
</gene>
<keyword evidence="3" id="KW-0245">EGF-like domain</keyword>
<dbReference type="PROSITE" id="PS50287">
    <property type="entry name" value="SRCR_2"/>
    <property type="match status" value="1"/>
</dbReference>
<proteinExistence type="predicted"/>
<evidence type="ECO:0000256" key="4">
    <source>
        <dbReference type="ARBA" id="ARBA00022729"/>
    </source>
</evidence>
<dbReference type="SMART" id="SM00209">
    <property type="entry name" value="TSP1"/>
    <property type="match status" value="18"/>
</dbReference>
<keyword evidence="11" id="KW-1185">Reference proteome</keyword>
<sequence length="1479" mass="162925">MAAAVLIPKPSTGKGRICVFVLTNGQEPTVTSKNGLIGPIGARAQPRAEIADDTVPANAWTRRPISPSTPGYVMGLKKTSTFVPLRNAQCGTTGENGIHAPPTIHVGMAQRKGQGRAYTMGYQAWIGTVKGTQSSMVLVRVSFVKCIKYLECLGAVRLVNGPEFGEGRVEMWNSKTRMFYPICEENWNMTSAEIVCRQNGFMGAFGVVKNASYEEVEDSSIFLTTTCQGDERFLQECPRQESDACPGSAGDSWFDEETLCELTLKGAWALWLEWSACSVTCEDGRRTRTRTCDHPPPNHGGEPCPGDEIQYKPCTEIMCPVDGYWLTWSDWSKCSVTCENGTQFRTRVCNEPLYNGIPCEGPKQENRDCYPRECPVDGEYEPWNEWTPCTSSCGYGTRFRNRTCNQPLHGGDVCPGVSSETEVCNAFSCPVDGSWKQWSMWADCTVTCGTGTSNRSRECDDPLHGGSDCPGPANQTRTCNDFPCPIDGIFNTWAEWSVCSVTCANGTRDRHRTCFGPFHEGANCTGSDYEQEVCVSLSCPVDGVWEGWSGWDTCNVTCGGGGQNRYRDCKGPFFNGAECEGPTMEQRDCNMHNCPIDGIWTMWSNWTMCSVTCGGGLQDRERTCEGPFYGGANCTGEEAQERECNTHNCPVDGLFNEWNEWGDCSETCGDGLRLRERTCDGPYNGGLNCSGEWTDVGDCNLRPCPVDGNFTEWMDWSECSRTCGGGNRTRERDCEGTMYGGKPCEGEYNQTEGCNPHECPIDGVWELWGTWGQCSVTCANGTQWRDRECVGPFYGGANCTGPTNDSQDCYPRPCPVAGVWETWGSWGMCNVTCGGGEQMRSRDCHGPFYGGDDCQGSNDDFQVCNTQECPIDCIWLDWSNWDDCSVTCGGGNHSRYRDEYGPFYGGPNCTGPDQETKDCNTHFCPVDGVFTSWTDWYHCNVTCGGGIQWRNRTCDGPYYGGADCPSDYEDSRECNMHECPIDGVFTDWSDWFSCNVTCGGGEQWRNRSCDGPYYDGADCEGDNEDNRECNTHECPIDGIFMSWMEWGQCNVTCGGGGQYRHRECDGPYYGGANCSESWVDYQDCNTHNCPVDGFFLEWTAWGSCDVTCDGGFQLRTRECNDPLYGGASCVGDYNQTQDCNTHNCPSDGVWKSWSTWDECSVTCGGGLQTRNRTCDGPYYGGAQCPGVDNEDQICSTNLCPIPGEWLEWSYWSMCSTTCDGGVRERSRLCNETSYGNLTAPCLNSNHSSEACHTYPCRPFARHCSDLAVLGLVDSTYVEIRLSDTEVGEEEKGYKVFCDMELENGVGVTVIDHSEMGVHYVSGYEGAGSYRIIPQYGEDMPFAEAALLVDASANCSQYVEWECKGAVIHNPYSSDSYTTYFVNRTSRSRGSHEPSSAANYFPGGEVGSNACACGMDHSCAGGPDALCNCDINDNVIRKDFGNITYKPDLPLRAFCAGDTGDERNEHGNATVGPLICFGIS</sequence>
<comment type="caution">
    <text evidence="10">The sequence shown here is derived from an EMBL/GenBank/DDBJ whole genome shotgun (WGS) entry which is preliminary data.</text>
</comment>
<dbReference type="GO" id="GO:0016020">
    <property type="term" value="C:membrane"/>
    <property type="evidence" value="ECO:0007669"/>
    <property type="project" value="InterPro"/>
</dbReference>
<dbReference type="PANTHER" id="PTHR22906">
    <property type="entry name" value="PROPERDIN"/>
    <property type="match status" value="1"/>
</dbReference>
<dbReference type="InterPro" id="IPR000884">
    <property type="entry name" value="TSP1_rpt"/>
</dbReference>
<dbReference type="InterPro" id="IPR036383">
    <property type="entry name" value="TSP1_rpt_sf"/>
</dbReference>
<dbReference type="Gene3D" id="3.10.250.10">
    <property type="entry name" value="SRCR-like domain"/>
    <property type="match status" value="1"/>
</dbReference>
<evidence type="ECO:0000256" key="3">
    <source>
        <dbReference type="ARBA" id="ARBA00022536"/>
    </source>
</evidence>
<dbReference type="EMBL" id="NEDP02076749">
    <property type="protein sequence ID" value="OWF34851.1"/>
    <property type="molecule type" value="Genomic_DNA"/>
</dbReference>
<evidence type="ECO:0000256" key="7">
    <source>
        <dbReference type="ARBA" id="ARBA00023180"/>
    </source>
</evidence>
<evidence type="ECO:0000256" key="5">
    <source>
        <dbReference type="ARBA" id="ARBA00022737"/>
    </source>
</evidence>
<evidence type="ECO:0000256" key="8">
    <source>
        <dbReference type="PROSITE-ProRule" id="PRU00196"/>
    </source>
</evidence>
<dbReference type="SMART" id="SM00202">
    <property type="entry name" value="SR"/>
    <property type="match status" value="1"/>
</dbReference>
<dbReference type="Gene3D" id="2.20.100.10">
    <property type="entry name" value="Thrombospondin type-1 (TSP1) repeat"/>
    <property type="match status" value="18"/>
</dbReference>
<accession>A0A210PEH0</accession>
<evidence type="ECO:0000313" key="11">
    <source>
        <dbReference type="Proteomes" id="UP000242188"/>
    </source>
</evidence>
<evidence type="ECO:0000256" key="6">
    <source>
        <dbReference type="ARBA" id="ARBA00023157"/>
    </source>
</evidence>
<dbReference type="PRINTS" id="PR01705">
    <property type="entry name" value="TSP1REPEAT"/>
</dbReference>
<dbReference type="InterPro" id="IPR052065">
    <property type="entry name" value="Compl_asym_regulator"/>
</dbReference>
<dbReference type="SUPFAM" id="SSF56487">
    <property type="entry name" value="SRCR-like"/>
    <property type="match status" value="1"/>
</dbReference>
<dbReference type="SUPFAM" id="SSF82895">
    <property type="entry name" value="TSP-1 type 1 repeat"/>
    <property type="match status" value="18"/>
</dbReference>
<protein>
    <submittedName>
        <fullName evidence="10">Hemicentin-1</fullName>
    </submittedName>
</protein>
<keyword evidence="7" id="KW-0325">Glycoprotein</keyword>
<evidence type="ECO:0000256" key="2">
    <source>
        <dbReference type="ARBA" id="ARBA00022525"/>
    </source>
</evidence>
<keyword evidence="4" id="KW-0732">Signal</keyword>
<dbReference type="PANTHER" id="PTHR22906:SF21">
    <property type="entry name" value="SEMA DOMAIN-CONTAINING PROTEIN"/>
    <property type="match status" value="1"/>
</dbReference>
<keyword evidence="5" id="KW-0677">Repeat</keyword>
<dbReference type="FunFam" id="2.20.100.10:FF:000067">
    <property type="entry name" value="Hemicentin 1"/>
    <property type="match status" value="1"/>
</dbReference>
<dbReference type="GO" id="GO:0005576">
    <property type="term" value="C:extracellular region"/>
    <property type="evidence" value="ECO:0007669"/>
    <property type="project" value="UniProtKB-SubCell"/>
</dbReference>
<evidence type="ECO:0000313" key="10">
    <source>
        <dbReference type="EMBL" id="OWF34851.1"/>
    </source>
</evidence>
<feature type="domain" description="SRCR" evidence="9">
    <location>
        <begin position="156"/>
        <end position="261"/>
    </location>
</feature>
<evidence type="ECO:0000259" key="9">
    <source>
        <dbReference type="PROSITE" id="PS50287"/>
    </source>
</evidence>
<dbReference type="InterPro" id="IPR036772">
    <property type="entry name" value="SRCR-like_dom_sf"/>
</dbReference>